<keyword evidence="1" id="KW-1133">Transmembrane helix</keyword>
<feature type="transmembrane region" description="Helical" evidence="1">
    <location>
        <begin position="343"/>
        <end position="363"/>
    </location>
</feature>
<evidence type="ECO:0000313" key="2">
    <source>
        <dbReference type="EMBL" id="RHY32113.1"/>
    </source>
</evidence>
<evidence type="ECO:0000256" key="1">
    <source>
        <dbReference type="SAM" id="Phobius"/>
    </source>
</evidence>
<comment type="caution">
    <text evidence="2">The sequence shown here is derived from an EMBL/GenBank/DDBJ whole genome shotgun (WGS) entry which is preliminary data.</text>
</comment>
<evidence type="ECO:0000313" key="3">
    <source>
        <dbReference type="Proteomes" id="UP000285060"/>
    </source>
</evidence>
<reference evidence="2 3" key="1">
    <citation type="submission" date="2018-08" db="EMBL/GenBank/DDBJ databases">
        <title>Aphanomyces genome sequencing and annotation.</title>
        <authorList>
            <person name="Minardi D."/>
            <person name="Oidtmann B."/>
            <person name="Van Der Giezen M."/>
            <person name="Studholme D.J."/>
        </authorList>
    </citation>
    <scope>NUCLEOTIDE SEQUENCE [LARGE SCALE GENOMIC DNA]</scope>
    <source>
        <strain evidence="2 3">NJM0002</strain>
    </source>
</reference>
<proteinExistence type="predicted"/>
<name>A0A3R6VE36_9STRA</name>
<dbReference type="AlphaFoldDB" id="A0A3R6VE36"/>
<dbReference type="PANTHER" id="PTHR39200">
    <property type="entry name" value="HYPOTHETICAL EXPORTED PROTEIN"/>
    <property type="match status" value="1"/>
</dbReference>
<dbReference type="PANTHER" id="PTHR39200:SF1">
    <property type="entry name" value="AUTO-TRANSPORTER ADHESIN HEAD GIN DOMAIN-CONTAINING PROTEIN-RELATED"/>
    <property type="match status" value="1"/>
</dbReference>
<organism evidence="2 3">
    <name type="scientific">Aphanomyces invadans</name>
    <dbReference type="NCBI Taxonomy" id="157072"/>
    <lineage>
        <taxon>Eukaryota</taxon>
        <taxon>Sar</taxon>
        <taxon>Stramenopiles</taxon>
        <taxon>Oomycota</taxon>
        <taxon>Saprolegniomycetes</taxon>
        <taxon>Saprolegniales</taxon>
        <taxon>Verrucalvaceae</taxon>
        <taxon>Aphanomyces</taxon>
    </lineage>
</organism>
<keyword evidence="3" id="KW-1185">Reference proteome</keyword>
<sequence length="393" mass="41532">MSSWLQRVYNASSVDLHTVVLHNTNAYVFESAAANALPSVVFRASNSNLLKSLTVNETINDDGDVVLTVDVASPPSERIQGEYFIDVYMPPQSLQHLYASTAFDTVVYPNVLGVSAVNDVSVVSSGSGTIIVETPAIEAHHFRLETRGSGLIQFSIDEYLVAGDVTLVSVDAGSIALLAGNTTTNTVTAMTAGTGSIYVGRDGSHMLSTIALNGRTYGDGDIVFSNVGQCHLGQFRSNGRGNIFANSMDCHTTTAGVFDKGDIYLKAYSTLSTTDDGAGTVFAELNENVTVSGLYAPLPDVVPAPFFSSFSMPDHHPLDYLPEAPTGQDDRGPTTSSTATAQAAVFLLAVAMSVAAVIALAVYKFKKSRRSPTKNDLSFAKVSTPKDSTALAM</sequence>
<protein>
    <submittedName>
        <fullName evidence="2">Uncharacterized protein</fullName>
    </submittedName>
</protein>
<accession>A0A3R6VE36</accession>
<dbReference type="EMBL" id="QUSY01000161">
    <property type="protein sequence ID" value="RHY32113.1"/>
    <property type="molecule type" value="Genomic_DNA"/>
</dbReference>
<keyword evidence="1" id="KW-0472">Membrane</keyword>
<dbReference type="Proteomes" id="UP000285060">
    <property type="component" value="Unassembled WGS sequence"/>
</dbReference>
<dbReference type="VEuPathDB" id="FungiDB:H310_07355"/>
<dbReference type="Gene3D" id="2.160.20.120">
    <property type="match status" value="1"/>
</dbReference>
<gene>
    <name evidence="2" type="ORF">DYB32_002854</name>
</gene>
<keyword evidence="1" id="KW-0812">Transmembrane</keyword>